<keyword evidence="2" id="KW-1185">Reference proteome</keyword>
<proteinExistence type="predicted"/>
<name>A0ABS4Q461_9PSEU</name>
<evidence type="ECO:0008006" key="3">
    <source>
        <dbReference type="Google" id="ProtNLM"/>
    </source>
</evidence>
<comment type="caution">
    <text evidence="1">The sequence shown here is derived from an EMBL/GenBank/DDBJ whole genome shotgun (WGS) entry which is preliminary data.</text>
</comment>
<reference evidence="1 2" key="1">
    <citation type="submission" date="2021-03" db="EMBL/GenBank/DDBJ databases">
        <title>Sequencing the genomes of 1000 actinobacteria strains.</title>
        <authorList>
            <person name="Klenk H.-P."/>
        </authorList>
    </citation>
    <scope>NUCLEOTIDE SEQUENCE [LARGE SCALE GENOMIC DNA]</scope>
    <source>
        <strain evidence="1 2">DSM 45510</strain>
    </source>
</reference>
<dbReference type="EMBL" id="JAGGMS010000001">
    <property type="protein sequence ID" value="MBP2186471.1"/>
    <property type="molecule type" value="Genomic_DNA"/>
</dbReference>
<evidence type="ECO:0000313" key="2">
    <source>
        <dbReference type="Proteomes" id="UP000741013"/>
    </source>
</evidence>
<gene>
    <name evidence="1" type="ORF">JOM49_007997</name>
</gene>
<accession>A0ABS4Q461</accession>
<dbReference type="Proteomes" id="UP000741013">
    <property type="component" value="Unassembled WGS sequence"/>
</dbReference>
<protein>
    <recommendedName>
        <fullName evidence="3">Excreted virulence factor EspC, type VII ESX diderm</fullName>
    </recommendedName>
</protein>
<evidence type="ECO:0000313" key="1">
    <source>
        <dbReference type="EMBL" id="MBP2186471.1"/>
    </source>
</evidence>
<organism evidence="1 2">
    <name type="scientific">Amycolatopsis magusensis</name>
    <dbReference type="NCBI Taxonomy" id="882444"/>
    <lineage>
        <taxon>Bacteria</taxon>
        <taxon>Bacillati</taxon>
        <taxon>Actinomycetota</taxon>
        <taxon>Actinomycetes</taxon>
        <taxon>Pseudonocardiales</taxon>
        <taxon>Pseudonocardiaceae</taxon>
        <taxon>Amycolatopsis</taxon>
    </lineage>
</organism>
<dbReference type="RefSeq" id="WP_209669567.1">
    <property type="nucleotide sequence ID" value="NZ_JAGGMS010000001.1"/>
</dbReference>
<sequence length="103" mass="10507">MNGYSAVLEALRRAGGAARGASDTIAGVDAAGSLPSGEAGMPGARIIGLVDSVRTTWRTRTADLVSGFSEVSGAFSQAAQHYETNDEAARADLREAAGGRRPV</sequence>